<dbReference type="Proteomes" id="UP000294933">
    <property type="component" value="Unassembled WGS sequence"/>
</dbReference>
<dbReference type="InterPro" id="IPR045338">
    <property type="entry name" value="DUF6535"/>
</dbReference>
<protein>
    <recommendedName>
        <fullName evidence="3">DUF6535 domain-containing protein</fullName>
    </recommendedName>
</protein>
<dbReference type="EMBL" id="ML170454">
    <property type="protein sequence ID" value="TDL13825.1"/>
    <property type="molecule type" value="Genomic_DNA"/>
</dbReference>
<dbReference type="STRING" id="50990.A0A4Y7PES8"/>
<keyword evidence="1" id="KW-0472">Membrane</keyword>
<gene>
    <name evidence="4" type="ORF">BD410DRAFT_757450</name>
</gene>
<keyword evidence="1" id="KW-1133">Transmembrane helix</keyword>
<accession>A0A4Y7PES8</accession>
<feature type="transmembrane region" description="Helical" evidence="1">
    <location>
        <begin position="78"/>
        <end position="97"/>
    </location>
</feature>
<evidence type="ECO:0000256" key="2">
    <source>
        <dbReference type="SAM" id="SignalP"/>
    </source>
</evidence>
<proteinExistence type="predicted"/>
<feature type="domain" description="DUF6535" evidence="3">
    <location>
        <begin position="1"/>
        <end position="159"/>
    </location>
</feature>
<feature type="chain" id="PRO_5021413270" description="DUF6535 domain-containing protein" evidence="2">
    <location>
        <begin position="18"/>
        <end position="210"/>
    </location>
</feature>
<feature type="transmembrane region" description="Helical" evidence="1">
    <location>
        <begin position="168"/>
        <end position="191"/>
    </location>
</feature>
<feature type="signal peptide" evidence="2">
    <location>
        <begin position="1"/>
        <end position="17"/>
    </location>
</feature>
<evidence type="ECO:0000259" key="3">
    <source>
        <dbReference type="Pfam" id="PF20153"/>
    </source>
</evidence>
<evidence type="ECO:0000313" key="4">
    <source>
        <dbReference type="EMBL" id="TDL13825.1"/>
    </source>
</evidence>
<evidence type="ECO:0000313" key="5">
    <source>
        <dbReference type="Proteomes" id="UP000294933"/>
    </source>
</evidence>
<name>A0A4Y7PES8_9AGAM</name>
<keyword evidence="2" id="KW-0732">Signal</keyword>
<feature type="non-terminal residue" evidence="4">
    <location>
        <position position="210"/>
    </location>
</feature>
<organism evidence="4 5">
    <name type="scientific">Rickenella mellea</name>
    <dbReference type="NCBI Taxonomy" id="50990"/>
    <lineage>
        <taxon>Eukaryota</taxon>
        <taxon>Fungi</taxon>
        <taxon>Dikarya</taxon>
        <taxon>Basidiomycota</taxon>
        <taxon>Agaricomycotina</taxon>
        <taxon>Agaricomycetes</taxon>
        <taxon>Hymenochaetales</taxon>
        <taxon>Rickenellaceae</taxon>
        <taxon>Rickenella</taxon>
    </lineage>
</organism>
<feature type="transmembrane region" description="Helical" evidence="1">
    <location>
        <begin position="135"/>
        <end position="162"/>
    </location>
</feature>
<dbReference type="AlphaFoldDB" id="A0A4Y7PES8"/>
<keyword evidence="5" id="KW-1185">Reference proteome</keyword>
<dbReference type="VEuPathDB" id="FungiDB:BD410DRAFT_757450"/>
<sequence>MDLLLLFVSCCFPHGAALFSASVTAFVIESYKSLLPDSGEVTVSVLLQISQQLANATHAPVAMRPSFQTDPRYTSVNVFWFMSLAFSLTCALAAVLVKQWARRYLRFPRSYTSTSERARARQYMFENMQWWKMEVIVGMIPGLLHISLLLFFIGLLIFLHIINNVVAIYMFVFSGTGTILYMWLTIAPLVFPGCPYKTPFSDFLRLLLQP</sequence>
<keyword evidence="1" id="KW-0812">Transmembrane</keyword>
<evidence type="ECO:0000256" key="1">
    <source>
        <dbReference type="SAM" id="Phobius"/>
    </source>
</evidence>
<dbReference type="Pfam" id="PF20153">
    <property type="entry name" value="DUF6535"/>
    <property type="match status" value="1"/>
</dbReference>
<reference evidence="4 5" key="1">
    <citation type="submission" date="2018-06" db="EMBL/GenBank/DDBJ databases">
        <title>A transcriptomic atlas of mushroom development highlights an independent origin of complex multicellularity.</title>
        <authorList>
            <consortium name="DOE Joint Genome Institute"/>
            <person name="Krizsan K."/>
            <person name="Almasi E."/>
            <person name="Merenyi Z."/>
            <person name="Sahu N."/>
            <person name="Viragh M."/>
            <person name="Koszo T."/>
            <person name="Mondo S."/>
            <person name="Kiss B."/>
            <person name="Balint B."/>
            <person name="Kues U."/>
            <person name="Barry K."/>
            <person name="Hegedus J.C."/>
            <person name="Henrissat B."/>
            <person name="Johnson J."/>
            <person name="Lipzen A."/>
            <person name="Ohm R."/>
            <person name="Nagy I."/>
            <person name="Pangilinan J."/>
            <person name="Yan J."/>
            <person name="Xiong Y."/>
            <person name="Grigoriev I.V."/>
            <person name="Hibbett D.S."/>
            <person name="Nagy L.G."/>
        </authorList>
    </citation>
    <scope>NUCLEOTIDE SEQUENCE [LARGE SCALE GENOMIC DNA]</scope>
    <source>
        <strain evidence="4 5">SZMC22713</strain>
    </source>
</reference>
<dbReference type="OrthoDB" id="3235960at2759"/>